<accession>A0A6V7W6S2</accession>
<reference evidence="1 2" key="1">
    <citation type="submission" date="2020-08" db="EMBL/GenBank/DDBJ databases">
        <authorList>
            <person name="Koutsovoulos G."/>
            <person name="Danchin GJ E."/>
        </authorList>
    </citation>
    <scope>NUCLEOTIDE SEQUENCE [LARGE SCALE GENOMIC DNA]</scope>
</reference>
<dbReference type="PANTHER" id="PTHR47163:SF2">
    <property type="entry name" value="SI:DKEY-17M8.2"/>
    <property type="match status" value="1"/>
</dbReference>
<dbReference type="OrthoDB" id="5862080at2759"/>
<gene>
    <name evidence="1" type="ORF">MENT_LOCUS34976</name>
</gene>
<dbReference type="AlphaFoldDB" id="A0A6V7W6S2"/>
<proteinExistence type="predicted"/>
<organism evidence="1 2">
    <name type="scientific">Meloidogyne enterolobii</name>
    <name type="common">Root-knot nematode worm</name>
    <name type="synonym">Meloidogyne mayaguensis</name>
    <dbReference type="NCBI Taxonomy" id="390850"/>
    <lineage>
        <taxon>Eukaryota</taxon>
        <taxon>Metazoa</taxon>
        <taxon>Ecdysozoa</taxon>
        <taxon>Nematoda</taxon>
        <taxon>Chromadorea</taxon>
        <taxon>Rhabditida</taxon>
        <taxon>Tylenchina</taxon>
        <taxon>Tylenchomorpha</taxon>
        <taxon>Tylenchoidea</taxon>
        <taxon>Meloidogynidae</taxon>
        <taxon>Meloidogyninae</taxon>
        <taxon>Meloidogyne</taxon>
    </lineage>
</organism>
<evidence type="ECO:0000313" key="1">
    <source>
        <dbReference type="EMBL" id="CAD2182732.1"/>
    </source>
</evidence>
<evidence type="ECO:0000313" key="2">
    <source>
        <dbReference type="Proteomes" id="UP000580250"/>
    </source>
</evidence>
<sequence length="207" mass="24411">MVMFPYIFNVCDFAVRKNGGKGLTFYYCFLPDFDVITLHWILSLDSMGILKFLAYHGLISNEMKCESCQELMSLNKKKEDFEWRCNPCNKRKSVRYKSFFENSNLPNNKLLGLMYMWLEDFRNKNAVKELKIDKSTVVNWFNYCRNECTGFKGKIGGPNKIIEIDETCWVKQKHRRGKPKKGTQIWYFGCIERGEGGQAIVERLMHF</sequence>
<comment type="caution">
    <text evidence="1">The sequence shown here is derived from an EMBL/GenBank/DDBJ whole genome shotgun (WGS) entry which is preliminary data.</text>
</comment>
<protein>
    <submittedName>
        <fullName evidence="1">Uncharacterized protein</fullName>
    </submittedName>
</protein>
<dbReference type="EMBL" id="CAJEWN010000442">
    <property type="protein sequence ID" value="CAD2182732.1"/>
    <property type="molecule type" value="Genomic_DNA"/>
</dbReference>
<name>A0A6V7W6S2_MELEN</name>
<dbReference type="PANTHER" id="PTHR47163">
    <property type="entry name" value="DDE_TNP_IS1595 DOMAIN-CONTAINING PROTEIN"/>
    <property type="match status" value="1"/>
</dbReference>
<dbReference type="Proteomes" id="UP000580250">
    <property type="component" value="Unassembled WGS sequence"/>
</dbReference>
<dbReference type="InterPro" id="IPR053164">
    <property type="entry name" value="IS1016-like_transposase"/>
</dbReference>